<name>A0A1M6Q1Q5_9FIRM</name>
<dbReference type="InterPro" id="IPR052228">
    <property type="entry name" value="Sec_Metab_Biosynth_Oxidored"/>
</dbReference>
<keyword evidence="1" id="KW-0560">Oxidoreductase</keyword>
<proteinExistence type="predicted"/>
<protein>
    <submittedName>
        <fullName evidence="2">Short chain dehydrogenase</fullName>
    </submittedName>
</protein>
<dbReference type="PANTHER" id="PTHR47534:SF3">
    <property type="entry name" value="ALCOHOL DEHYDROGENASE-LIKE C-TERMINAL DOMAIN-CONTAINING PROTEIN"/>
    <property type="match status" value="1"/>
</dbReference>
<reference evidence="2 3" key="1">
    <citation type="submission" date="2016-11" db="EMBL/GenBank/DDBJ databases">
        <authorList>
            <person name="Jaros S."/>
            <person name="Januszkiewicz K."/>
            <person name="Wedrychowicz H."/>
        </authorList>
    </citation>
    <scope>NUCLEOTIDE SEQUENCE [LARGE SCALE GENOMIC DNA]</scope>
    <source>
        <strain evidence="2 3">DSM 15929</strain>
    </source>
</reference>
<organism evidence="2 3">
    <name type="scientific">Anaerocolumna jejuensis DSM 15929</name>
    <dbReference type="NCBI Taxonomy" id="1121322"/>
    <lineage>
        <taxon>Bacteria</taxon>
        <taxon>Bacillati</taxon>
        <taxon>Bacillota</taxon>
        <taxon>Clostridia</taxon>
        <taxon>Lachnospirales</taxon>
        <taxon>Lachnospiraceae</taxon>
        <taxon>Anaerocolumna</taxon>
    </lineage>
</organism>
<dbReference type="OrthoDB" id="9811743at2"/>
<dbReference type="AlphaFoldDB" id="A0A1M6Q1Q5"/>
<evidence type="ECO:0000313" key="2">
    <source>
        <dbReference type="EMBL" id="SHK14134.1"/>
    </source>
</evidence>
<keyword evidence="3" id="KW-1185">Reference proteome</keyword>
<dbReference type="GO" id="GO:0016491">
    <property type="term" value="F:oxidoreductase activity"/>
    <property type="evidence" value="ECO:0007669"/>
    <property type="project" value="UniProtKB-KW"/>
</dbReference>
<dbReference type="RefSeq" id="WP_073275011.1">
    <property type="nucleotide sequence ID" value="NZ_FRAC01000009.1"/>
</dbReference>
<dbReference type="InterPro" id="IPR036291">
    <property type="entry name" value="NAD(P)-bd_dom_sf"/>
</dbReference>
<dbReference type="SUPFAM" id="SSF51735">
    <property type="entry name" value="NAD(P)-binding Rossmann-fold domains"/>
    <property type="match status" value="1"/>
</dbReference>
<dbReference type="EMBL" id="FRAC01000009">
    <property type="protein sequence ID" value="SHK14134.1"/>
    <property type="molecule type" value="Genomic_DNA"/>
</dbReference>
<sequence>MKTILVTGGTDGIGKGIAMHFLKKGDRVIVVGSSSAKGGVFYQEARQLGAEDRAIYIQANLSLVKENQRVIEEIKDRFHYLDIVVFCAAKHNKEYTETKEGFETTFALAYLSRFLLSYGLKDSLEKSASPVILNVCAPGMKGEVNWKDIQNRNNFEPQKVMFHGSRLNDLSGVSFAENDTAGKIKYILYNPWAVQTSSMLETFKNPLMKLIYKIIGKPVEKAIVPVIELLDNPPAASLSAFRERKAVSLAMETFNKENARKLYNMTLELRKKNRL</sequence>
<dbReference type="STRING" id="1121322.SAMN02745136_01833"/>
<dbReference type="InterPro" id="IPR002347">
    <property type="entry name" value="SDR_fam"/>
</dbReference>
<dbReference type="PANTHER" id="PTHR47534">
    <property type="entry name" value="YALI0E05731P"/>
    <property type="match status" value="1"/>
</dbReference>
<gene>
    <name evidence="2" type="ORF">SAMN02745136_01833</name>
</gene>
<accession>A0A1M6Q1Q5</accession>
<evidence type="ECO:0000313" key="3">
    <source>
        <dbReference type="Proteomes" id="UP000184386"/>
    </source>
</evidence>
<dbReference type="Pfam" id="PF00106">
    <property type="entry name" value="adh_short"/>
    <property type="match status" value="1"/>
</dbReference>
<dbReference type="Gene3D" id="3.40.50.720">
    <property type="entry name" value="NAD(P)-binding Rossmann-like Domain"/>
    <property type="match status" value="1"/>
</dbReference>
<evidence type="ECO:0000256" key="1">
    <source>
        <dbReference type="ARBA" id="ARBA00023002"/>
    </source>
</evidence>
<dbReference type="Proteomes" id="UP000184386">
    <property type="component" value="Unassembled WGS sequence"/>
</dbReference>